<dbReference type="PANTHER" id="PTHR30327:SF1">
    <property type="entry name" value="UPF0301 PROTEIN YQGE"/>
    <property type="match status" value="1"/>
</dbReference>
<comment type="caution">
    <text evidence="2">The sequence shown here is derived from an EMBL/GenBank/DDBJ whole genome shotgun (WGS) entry which is preliminary data.</text>
</comment>
<protein>
    <submittedName>
        <fullName evidence="2">YqgE/AlgH family protein</fullName>
    </submittedName>
</protein>
<keyword evidence="3" id="KW-1185">Reference proteome</keyword>
<comment type="similarity">
    <text evidence="1">Belongs to the UPF0301 (AlgH) family.</text>
</comment>
<accession>A0ABW1QW15</accession>
<dbReference type="SUPFAM" id="SSF143456">
    <property type="entry name" value="VC0467-like"/>
    <property type="match status" value="1"/>
</dbReference>
<sequence>MDVHPRHRPGPRVAPGMLLVASPAMTDENFVDTVVLILDVDDDGALGVVLNRPSPLLVATVMGEWAHLVAEPEVLFRGGPVGPDGAVALAMLRNGEHALAGGEEGFTSVLGPVGLLDLDTPLEDVGDSVVALRLFAGYAGWGPGQLQSEIDAGDWDLVPGEPQDVFGPESEHLWREVLRRQPGELAWRSTRPADPALN</sequence>
<dbReference type="RefSeq" id="WP_128221420.1">
    <property type="nucleotide sequence ID" value="NZ_CP034929.1"/>
</dbReference>
<evidence type="ECO:0000313" key="2">
    <source>
        <dbReference type="EMBL" id="MFC6153621.1"/>
    </source>
</evidence>
<proteinExistence type="inferred from homology"/>
<dbReference type="EMBL" id="JBHSQI010000003">
    <property type="protein sequence ID" value="MFC6153621.1"/>
    <property type="molecule type" value="Genomic_DNA"/>
</dbReference>
<reference evidence="3" key="1">
    <citation type="journal article" date="2019" name="Int. J. Syst. Evol. Microbiol.">
        <title>The Global Catalogue of Microorganisms (GCM) 10K type strain sequencing project: providing services to taxonomists for standard genome sequencing and annotation.</title>
        <authorList>
            <consortium name="The Broad Institute Genomics Platform"/>
            <consortium name="The Broad Institute Genome Sequencing Center for Infectious Disease"/>
            <person name="Wu L."/>
            <person name="Ma J."/>
        </authorList>
    </citation>
    <scope>NUCLEOTIDE SEQUENCE [LARGE SCALE GENOMIC DNA]</scope>
    <source>
        <strain evidence="3">DFY28</strain>
    </source>
</reference>
<evidence type="ECO:0000256" key="1">
    <source>
        <dbReference type="ARBA" id="ARBA00009600"/>
    </source>
</evidence>
<dbReference type="Pfam" id="PF02622">
    <property type="entry name" value="DUF179"/>
    <property type="match status" value="1"/>
</dbReference>
<evidence type="ECO:0000313" key="3">
    <source>
        <dbReference type="Proteomes" id="UP001596098"/>
    </source>
</evidence>
<name>A0ABW1QW15_9ACTN</name>
<dbReference type="Proteomes" id="UP001596098">
    <property type="component" value="Unassembled WGS sequence"/>
</dbReference>
<dbReference type="PANTHER" id="PTHR30327">
    <property type="entry name" value="UNCHARACTERIZED PROTEIN YQGE"/>
    <property type="match status" value="1"/>
</dbReference>
<gene>
    <name evidence="2" type="ORF">ACFPWU_08095</name>
</gene>
<dbReference type="NCBIfam" id="NF001270">
    <property type="entry name" value="PRK00228.2-2"/>
    <property type="match status" value="1"/>
</dbReference>
<dbReference type="InterPro" id="IPR003774">
    <property type="entry name" value="AlgH-like"/>
</dbReference>
<dbReference type="Gene3D" id="3.40.1740.10">
    <property type="entry name" value="VC0467-like"/>
    <property type="match status" value="1"/>
</dbReference>
<organism evidence="2 3">
    <name type="scientific">Nocardioides yefusunii</name>
    <dbReference type="NCBI Taxonomy" id="2500546"/>
    <lineage>
        <taxon>Bacteria</taxon>
        <taxon>Bacillati</taxon>
        <taxon>Actinomycetota</taxon>
        <taxon>Actinomycetes</taxon>
        <taxon>Propionibacteriales</taxon>
        <taxon>Nocardioidaceae</taxon>
        <taxon>Nocardioides</taxon>
    </lineage>
</organism>